<dbReference type="Pfam" id="PF01728">
    <property type="entry name" value="FtsJ"/>
    <property type="match status" value="1"/>
</dbReference>
<dbReference type="Gene3D" id="3.40.50.150">
    <property type="entry name" value="Vaccinia Virus protein VP39"/>
    <property type="match status" value="1"/>
</dbReference>
<evidence type="ECO:0000256" key="2">
    <source>
        <dbReference type="ARBA" id="ARBA00022552"/>
    </source>
</evidence>
<comment type="similarity">
    <text evidence="1">Belongs to the class I-like SAM-binding methyltransferase superfamily. RNA methyltransferase RlmE family.</text>
</comment>
<evidence type="ECO:0000256" key="3">
    <source>
        <dbReference type="ARBA" id="ARBA00022603"/>
    </source>
</evidence>
<dbReference type="SUPFAM" id="SSF53335">
    <property type="entry name" value="S-adenosyl-L-methionine-dependent methyltransferases"/>
    <property type="match status" value="1"/>
</dbReference>
<evidence type="ECO:0000256" key="4">
    <source>
        <dbReference type="ARBA" id="ARBA00022679"/>
    </source>
</evidence>
<evidence type="ECO:0000256" key="6">
    <source>
        <dbReference type="ARBA" id="ARBA00041184"/>
    </source>
</evidence>
<dbReference type="EMBL" id="JALJOS010000002">
    <property type="protein sequence ID" value="KAK9843201.1"/>
    <property type="molecule type" value="Genomic_DNA"/>
</dbReference>
<dbReference type="InterPro" id="IPR029063">
    <property type="entry name" value="SAM-dependent_MTases_sf"/>
</dbReference>
<reference evidence="9 10" key="1">
    <citation type="journal article" date="2024" name="Nat. Commun.">
        <title>Phylogenomics reveals the evolutionary origins of lichenization in chlorophyte algae.</title>
        <authorList>
            <person name="Puginier C."/>
            <person name="Libourel C."/>
            <person name="Otte J."/>
            <person name="Skaloud P."/>
            <person name="Haon M."/>
            <person name="Grisel S."/>
            <person name="Petersen M."/>
            <person name="Berrin J.G."/>
            <person name="Delaux P.M."/>
            <person name="Dal Grande F."/>
            <person name="Keller J."/>
        </authorList>
    </citation>
    <scope>NUCLEOTIDE SEQUENCE [LARGE SCALE GENOMIC DNA]</scope>
    <source>
        <strain evidence="9 10">SAG 2145</strain>
    </source>
</reference>
<sequence length="230" mass="25077">MAKWQDHVGLLAKAHKYVARSAFKLLQIQKRSQLIHPGDWVLDLGCSPGAWLQVACQLLGPLHCGGSVIGIDIKDTALPLVGCDDRVMAIKEDVRTMSHDDFQYLCPGGFHVVLSDMCHNTTGNAMLDAARSLQLGQLAAEVALGEQQSFSGGGSSADDGISLEHHGVLQENGNLLIKLLQGSGSQEFAKQLRPQFRKVLWMRPEASRRASREMYVLGLGRRYACSTQPA</sequence>
<evidence type="ECO:0000313" key="10">
    <source>
        <dbReference type="Proteomes" id="UP001438707"/>
    </source>
</evidence>
<dbReference type="Proteomes" id="UP001438707">
    <property type="component" value="Unassembled WGS sequence"/>
</dbReference>
<dbReference type="InterPro" id="IPR050082">
    <property type="entry name" value="RNA_methyltr_RlmE"/>
</dbReference>
<keyword evidence="10" id="KW-1185">Reference proteome</keyword>
<feature type="domain" description="Ribosomal RNA methyltransferase FtsJ" evidence="8">
    <location>
        <begin position="17"/>
        <end position="221"/>
    </location>
</feature>
<keyword evidence="5 7" id="KW-0949">S-adenosyl-L-methionine</keyword>
<organism evidence="9 10">
    <name type="scientific">Apatococcus lobatus</name>
    <dbReference type="NCBI Taxonomy" id="904363"/>
    <lineage>
        <taxon>Eukaryota</taxon>
        <taxon>Viridiplantae</taxon>
        <taxon>Chlorophyta</taxon>
        <taxon>core chlorophytes</taxon>
        <taxon>Trebouxiophyceae</taxon>
        <taxon>Chlorellales</taxon>
        <taxon>Chlorellaceae</taxon>
        <taxon>Apatococcus</taxon>
    </lineage>
</organism>
<evidence type="ECO:0000256" key="7">
    <source>
        <dbReference type="PIRSR" id="PIRSR005461-1"/>
    </source>
</evidence>
<evidence type="ECO:0000313" key="9">
    <source>
        <dbReference type="EMBL" id="KAK9843201.1"/>
    </source>
</evidence>
<keyword evidence="3" id="KW-0489">Methyltransferase</keyword>
<protein>
    <recommendedName>
        <fullName evidence="6">rRNA methyltransferase 2, mitochondrial</fullName>
    </recommendedName>
</protein>
<proteinExistence type="inferred from homology"/>
<evidence type="ECO:0000256" key="1">
    <source>
        <dbReference type="ARBA" id="ARBA00009258"/>
    </source>
</evidence>
<evidence type="ECO:0000259" key="8">
    <source>
        <dbReference type="Pfam" id="PF01728"/>
    </source>
</evidence>
<dbReference type="AlphaFoldDB" id="A0AAW1SBJ4"/>
<dbReference type="InterPro" id="IPR002877">
    <property type="entry name" value="RNA_MeTrfase_FtsJ_dom"/>
</dbReference>
<accession>A0AAW1SBJ4</accession>
<dbReference type="PANTHER" id="PTHR10920:SF18">
    <property type="entry name" value="RRNA METHYLTRANSFERASE 2, MITOCHONDRIAL"/>
    <property type="match status" value="1"/>
</dbReference>
<dbReference type="HAMAP" id="MF_01547">
    <property type="entry name" value="RNA_methyltr_E"/>
    <property type="match status" value="1"/>
</dbReference>
<dbReference type="PIRSF" id="PIRSF005461">
    <property type="entry name" value="23S_rRNA_mtase"/>
    <property type="match status" value="1"/>
</dbReference>
<dbReference type="GO" id="GO:0008650">
    <property type="term" value="F:rRNA (uridine-2'-O-)-methyltransferase activity"/>
    <property type="evidence" value="ECO:0007669"/>
    <property type="project" value="TreeGrafter"/>
</dbReference>
<evidence type="ECO:0000256" key="5">
    <source>
        <dbReference type="ARBA" id="ARBA00022691"/>
    </source>
</evidence>
<name>A0AAW1SBJ4_9CHLO</name>
<keyword evidence="2" id="KW-0698">rRNA processing</keyword>
<feature type="active site" description="Proton acceptor" evidence="7">
    <location>
        <position position="178"/>
    </location>
</feature>
<dbReference type="PANTHER" id="PTHR10920">
    <property type="entry name" value="RIBOSOMAL RNA METHYLTRANSFERASE"/>
    <property type="match status" value="1"/>
</dbReference>
<gene>
    <name evidence="9" type="ORF">WJX74_008578</name>
</gene>
<keyword evidence="4" id="KW-0808">Transferase</keyword>
<comment type="caution">
    <text evidence="9">The sequence shown here is derived from an EMBL/GenBank/DDBJ whole genome shotgun (WGS) entry which is preliminary data.</text>
</comment>
<dbReference type="InterPro" id="IPR015507">
    <property type="entry name" value="rRNA-MeTfrase_E"/>
</dbReference>